<dbReference type="SUPFAM" id="SSF50630">
    <property type="entry name" value="Acid proteases"/>
    <property type="match status" value="1"/>
</dbReference>
<feature type="transmembrane region" description="Helical" evidence="1">
    <location>
        <begin position="72"/>
        <end position="96"/>
    </location>
</feature>
<dbReference type="Pfam" id="PF00026">
    <property type="entry name" value="Asp"/>
    <property type="match status" value="1"/>
</dbReference>
<evidence type="ECO:0000256" key="1">
    <source>
        <dbReference type="SAM" id="Phobius"/>
    </source>
</evidence>
<dbReference type="Proteomes" id="UP001189429">
    <property type="component" value="Unassembled WGS sequence"/>
</dbReference>
<dbReference type="InterPro" id="IPR033121">
    <property type="entry name" value="PEPTIDASE_A1"/>
</dbReference>
<organism evidence="3 4">
    <name type="scientific">Prorocentrum cordatum</name>
    <dbReference type="NCBI Taxonomy" id="2364126"/>
    <lineage>
        <taxon>Eukaryota</taxon>
        <taxon>Sar</taxon>
        <taxon>Alveolata</taxon>
        <taxon>Dinophyceae</taxon>
        <taxon>Prorocentrales</taxon>
        <taxon>Prorocentraceae</taxon>
        <taxon>Prorocentrum</taxon>
    </lineage>
</organism>
<keyword evidence="4" id="KW-1185">Reference proteome</keyword>
<dbReference type="PROSITE" id="PS51767">
    <property type="entry name" value="PEPTIDASE_A1"/>
    <property type="match status" value="1"/>
</dbReference>
<feature type="domain" description="Peptidase A1" evidence="2">
    <location>
        <begin position="1"/>
        <end position="41"/>
    </location>
</feature>
<dbReference type="Gene3D" id="2.40.70.10">
    <property type="entry name" value="Acid Proteases"/>
    <property type="match status" value="1"/>
</dbReference>
<reference evidence="3" key="1">
    <citation type="submission" date="2023-10" db="EMBL/GenBank/DDBJ databases">
        <authorList>
            <person name="Chen Y."/>
            <person name="Shah S."/>
            <person name="Dougan E. K."/>
            <person name="Thang M."/>
            <person name="Chan C."/>
        </authorList>
    </citation>
    <scope>NUCLEOTIDE SEQUENCE [LARGE SCALE GENOMIC DNA]</scope>
</reference>
<protein>
    <recommendedName>
        <fullName evidence="2">Peptidase A1 domain-containing protein</fullName>
    </recommendedName>
</protein>
<dbReference type="InterPro" id="IPR021109">
    <property type="entry name" value="Peptidase_aspartic_dom_sf"/>
</dbReference>
<sequence>MARPPLQPTSPHGASGLVLGDVFMRRYFVEFDWENAHLGFACTHADHLCPNGTGSAPDEPPEPLPICQVQEIFGWILLAMFGCCAVCCCCTAYFCCGKPRQAASARVALVQPMARPGVCSAPAQLAHQPRAGAPALPLSQE</sequence>
<feature type="non-terminal residue" evidence="3">
    <location>
        <position position="141"/>
    </location>
</feature>
<evidence type="ECO:0000313" key="4">
    <source>
        <dbReference type="Proteomes" id="UP001189429"/>
    </source>
</evidence>
<evidence type="ECO:0000313" key="3">
    <source>
        <dbReference type="EMBL" id="CAK0818330.1"/>
    </source>
</evidence>
<accession>A0ABN9RHQ7</accession>
<keyword evidence="1" id="KW-1133">Transmembrane helix</keyword>
<evidence type="ECO:0000259" key="2">
    <source>
        <dbReference type="PROSITE" id="PS51767"/>
    </source>
</evidence>
<dbReference type="EMBL" id="CAUYUJ010006702">
    <property type="protein sequence ID" value="CAK0818330.1"/>
    <property type="molecule type" value="Genomic_DNA"/>
</dbReference>
<comment type="caution">
    <text evidence="3">The sequence shown here is derived from an EMBL/GenBank/DDBJ whole genome shotgun (WGS) entry which is preliminary data.</text>
</comment>
<name>A0ABN9RHQ7_9DINO</name>
<proteinExistence type="predicted"/>
<gene>
    <name evidence="3" type="ORF">PCOR1329_LOCUS20660</name>
</gene>
<keyword evidence="1" id="KW-0812">Transmembrane</keyword>
<keyword evidence="1" id="KW-0472">Membrane</keyword>